<feature type="compositionally biased region" description="Acidic residues" evidence="1">
    <location>
        <begin position="31"/>
        <end position="46"/>
    </location>
</feature>
<sequence>MNTKLIILTLFVFGITIAQCGRIKKRYSSDDSSDDSGQGDDGDDLDSEKRAISQFLQDQDEANEFLERRNFEKRLFSSDPLDKMKEAKKAYEKVCERTFHATRWCPDLSTWKDWQQAWLQAGSGKK</sequence>
<dbReference type="Proteomes" id="UP000663829">
    <property type="component" value="Unassembled WGS sequence"/>
</dbReference>
<feature type="chain" id="PRO_5036227819" evidence="2">
    <location>
        <begin position="21"/>
        <end position="126"/>
    </location>
</feature>
<dbReference type="AlphaFoldDB" id="A0A815ISL4"/>
<accession>A0A815ISL4</accession>
<evidence type="ECO:0000313" key="5">
    <source>
        <dbReference type="Proteomes" id="UP000663829"/>
    </source>
</evidence>
<evidence type="ECO:0000313" key="4">
    <source>
        <dbReference type="EMBL" id="CAF4260415.1"/>
    </source>
</evidence>
<dbReference type="EMBL" id="CAJOBC010076528">
    <property type="protein sequence ID" value="CAF4260415.1"/>
    <property type="molecule type" value="Genomic_DNA"/>
</dbReference>
<dbReference type="OrthoDB" id="10056648at2759"/>
<evidence type="ECO:0000256" key="1">
    <source>
        <dbReference type="SAM" id="MobiDB-lite"/>
    </source>
</evidence>
<proteinExistence type="predicted"/>
<organism evidence="3 5">
    <name type="scientific">Didymodactylos carnosus</name>
    <dbReference type="NCBI Taxonomy" id="1234261"/>
    <lineage>
        <taxon>Eukaryota</taxon>
        <taxon>Metazoa</taxon>
        <taxon>Spiralia</taxon>
        <taxon>Gnathifera</taxon>
        <taxon>Rotifera</taxon>
        <taxon>Eurotatoria</taxon>
        <taxon>Bdelloidea</taxon>
        <taxon>Philodinida</taxon>
        <taxon>Philodinidae</taxon>
        <taxon>Didymodactylos</taxon>
    </lineage>
</organism>
<keyword evidence="5" id="KW-1185">Reference proteome</keyword>
<comment type="caution">
    <text evidence="3">The sequence shown here is derived from an EMBL/GenBank/DDBJ whole genome shotgun (WGS) entry which is preliminary data.</text>
</comment>
<dbReference type="EMBL" id="CAJNOQ010016001">
    <property type="protein sequence ID" value="CAF1372664.1"/>
    <property type="molecule type" value="Genomic_DNA"/>
</dbReference>
<evidence type="ECO:0000313" key="3">
    <source>
        <dbReference type="EMBL" id="CAF1372664.1"/>
    </source>
</evidence>
<gene>
    <name evidence="3" type="ORF">GPM918_LOCUS31934</name>
    <name evidence="4" type="ORF">SRO942_LOCUS32586</name>
</gene>
<feature type="region of interest" description="Disordered" evidence="1">
    <location>
        <begin position="25"/>
        <end position="50"/>
    </location>
</feature>
<dbReference type="Proteomes" id="UP000681722">
    <property type="component" value="Unassembled WGS sequence"/>
</dbReference>
<reference evidence="3" key="1">
    <citation type="submission" date="2021-02" db="EMBL/GenBank/DDBJ databases">
        <authorList>
            <person name="Nowell W R."/>
        </authorList>
    </citation>
    <scope>NUCLEOTIDE SEQUENCE</scope>
</reference>
<name>A0A815ISL4_9BILA</name>
<feature type="signal peptide" evidence="2">
    <location>
        <begin position="1"/>
        <end position="20"/>
    </location>
</feature>
<protein>
    <submittedName>
        <fullName evidence="3">Uncharacterized protein</fullName>
    </submittedName>
</protein>
<keyword evidence="2" id="KW-0732">Signal</keyword>
<evidence type="ECO:0000256" key="2">
    <source>
        <dbReference type="SAM" id="SignalP"/>
    </source>
</evidence>